<feature type="transmembrane region" description="Helical" evidence="6">
    <location>
        <begin position="664"/>
        <end position="687"/>
    </location>
</feature>
<dbReference type="InterPro" id="IPR051449">
    <property type="entry name" value="ABC-2_transporter_component"/>
</dbReference>
<sequence>MIATIALRELRSLFSSPQLWMLLALTLTLLAWFFLLSTDYYLNQYQHQADAEYGFTLVIVGNLFSKAAHLLLLILPLLSMSLINAERRQQTLALLLCAPVSPWQIIVGKYLALQAILLFLLALLSLMPLALISGGSLDVVHTLSALLGCWLLMSLFAAVGLLFSSLSKSAMLAAGGSFSLLLLLWGIDWQGTGDDPLVAWLSTQHHYAALLKGQVRLQDVVYFPLLALLALWLATSTLARQGHRHALAFKKSINLLLLFIAISLAWLSVKYDKQWDWTTNHSHSLSFKSQQILKQLPEPLQITAYVGAEKPKLRQAIRQFLHTYQQHKNNLHLHWLDPALLPNSLPDKRHPEALLHIRYQTREAFVSELKGSLFTTQLQGLTRSRQHNISFLRGHGERDPLGNANFDLGTWGIHLTKLGLQLHLLDLAQAPQVPDNTDVLVIASPRISLAPGEVQAVLDYLQTGGQLLCLFDPSLAPDSLQGLAPLAKHLGFELLPGQIIDPSSQRLFGLRNASIAMVSNYPAHPISKALGRTLFPQASALKLNTQQTWESTTLLQTGEQAWRNTDWQKTSKALEDNPTNQEKQTLGILWQRTLNHPDKLAANRQRIAVLGDGDFLSNQYVDNHSNLELGIQLLNWLLAEETQMEIPLHTAIDAKLVLSESLRILLTLGFLFILPGFLLLMAVFFVWQKRRRIS</sequence>
<proteinExistence type="predicted"/>
<dbReference type="PANTHER" id="PTHR30294">
    <property type="entry name" value="MEMBRANE COMPONENT OF ABC TRANSPORTER YHHJ-RELATED"/>
    <property type="match status" value="1"/>
</dbReference>
<dbReference type="AlphaFoldDB" id="A0A1H6FA95"/>
<dbReference type="InterPro" id="IPR055396">
    <property type="entry name" value="DUF7088"/>
</dbReference>
<gene>
    <name evidence="9" type="ORF">MBHS_02888</name>
</gene>
<dbReference type="InterPro" id="IPR029062">
    <property type="entry name" value="Class_I_gatase-like"/>
</dbReference>
<evidence type="ECO:0000259" key="8">
    <source>
        <dbReference type="Pfam" id="PF23357"/>
    </source>
</evidence>
<keyword evidence="5 6" id="KW-0472">Membrane</keyword>
<dbReference type="RefSeq" id="WP_103920739.1">
    <property type="nucleotide sequence ID" value="NZ_FMSV02000512.1"/>
</dbReference>
<dbReference type="Pfam" id="PF12679">
    <property type="entry name" value="ABC2_membrane_2"/>
    <property type="match status" value="1"/>
</dbReference>
<evidence type="ECO:0000256" key="2">
    <source>
        <dbReference type="ARBA" id="ARBA00022475"/>
    </source>
</evidence>
<evidence type="ECO:0000259" key="7">
    <source>
        <dbReference type="Pfam" id="PF09822"/>
    </source>
</evidence>
<feature type="transmembrane region" description="Helical" evidence="6">
    <location>
        <begin position="170"/>
        <end position="187"/>
    </location>
</feature>
<comment type="subcellular location">
    <subcellularLocation>
        <location evidence="1">Cell membrane</location>
        <topology evidence="1">Multi-pass membrane protein</topology>
    </subcellularLocation>
</comment>
<reference evidence="9 10" key="1">
    <citation type="submission" date="2016-10" db="EMBL/GenBank/DDBJ databases">
        <authorList>
            <person name="de Groot N.N."/>
        </authorList>
    </citation>
    <scope>NUCLEOTIDE SEQUENCE [LARGE SCALE GENOMIC DNA]</scope>
    <source>
        <strain evidence="9">MBHS1</strain>
    </source>
</reference>
<dbReference type="InterPro" id="IPR019196">
    <property type="entry name" value="ABC_transp_unknown"/>
</dbReference>
<keyword evidence="10" id="KW-1185">Reference proteome</keyword>
<evidence type="ECO:0000256" key="4">
    <source>
        <dbReference type="ARBA" id="ARBA00022989"/>
    </source>
</evidence>
<feature type="transmembrane region" description="Helical" evidence="6">
    <location>
        <begin position="220"/>
        <end position="240"/>
    </location>
</feature>
<evidence type="ECO:0000313" key="9">
    <source>
        <dbReference type="EMBL" id="SEH07022.1"/>
    </source>
</evidence>
<feature type="domain" description="DUF7088" evidence="8">
    <location>
        <begin position="280"/>
        <end position="342"/>
    </location>
</feature>
<dbReference type="GO" id="GO:0005886">
    <property type="term" value="C:plasma membrane"/>
    <property type="evidence" value="ECO:0007669"/>
    <property type="project" value="UniProtKB-SubCell"/>
</dbReference>
<feature type="transmembrane region" description="Helical" evidence="6">
    <location>
        <begin position="252"/>
        <end position="269"/>
    </location>
</feature>
<dbReference type="Pfam" id="PF23357">
    <property type="entry name" value="DUF7088"/>
    <property type="match status" value="1"/>
</dbReference>
<feature type="transmembrane region" description="Helical" evidence="6">
    <location>
        <begin position="20"/>
        <end position="42"/>
    </location>
</feature>
<evidence type="ECO:0000256" key="1">
    <source>
        <dbReference type="ARBA" id="ARBA00004651"/>
    </source>
</evidence>
<dbReference type="Pfam" id="PF09822">
    <property type="entry name" value="ABC_transp_aux"/>
    <property type="match status" value="1"/>
</dbReference>
<keyword evidence="2" id="KW-1003">Cell membrane</keyword>
<dbReference type="Proteomes" id="UP000236724">
    <property type="component" value="Unassembled WGS sequence"/>
</dbReference>
<keyword evidence="3 6" id="KW-0812">Transmembrane</keyword>
<evidence type="ECO:0000313" key="10">
    <source>
        <dbReference type="Proteomes" id="UP000236724"/>
    </source>
</evidence>
<name>A0A1H6FA95_9GAMM</name>
<keyword evidence="4 6" id="KW-1133">Transmembrane helix</keyword>
<feature type="domain" description="ABC-type uncharacterised transport system" evidence="7">
    <location>
        <begin position="388"/>
        <end position="628"/>
    </location>
</feature>
<organism evidence="9 10">
    <name type="scientific">Candidatus Venteria ishoeyi</name>
    <dbReference type="NCBI Taxonomy" id="1899563"/>
    <lineage>
        <taxon>Bacteria</taxon>
        <taxon>Pseudomonadati</taxon>
        <taxon>Pseudomonadota</taxon>
        <taxon>Gammaproteobacteria</taxon>
        <taxon>Thiotrichales</taxon>
        <taxon>Thiotrichaceae</taxon>
        <taxon>Venteria</taxon>
    </lineage>
</organism>
<dbReference type="OrthoDB" id="8530910at2"/>
<dbReference type="EMBL" id="FMSV02000512">
    <property type="protein sequence ID" value="SEH07022.1"/>
    <property type="molecule type" value="Genomic_DNA"/>
</dbReference>
<feature type="transmembrane region" description="Helical" evidence="6">
    <location>
        <begin position="54"/>
        <end position="78"/>
    </location>
</feature>
<dbReference type="GO" id="GO:0140359">
    <property type="term" value="F:ABC-type transporter activity"/>
    <property type="evidence" value="ECO:0007669"/>
    <property type="project" value="InterPro"/>
</dbReference>
<dbReference type="SUPFAM" id="SSF52317">
    <property type="entry name" value="Class I glutamine amidotransferase-like"/>
    <property type="match status" value="1"/>
</dbReference>
<accession>A0A1H6FA95</accession>
<evidence type="ECO:0000256" key="6">
    <source>
        <dbReference type="SAM" id="Phobius"/>
    </source>
</evidence>
<evidence type="ECO:0000256" key="3">
    <source>
        <dbReference type="ARBA" id="ARBA00022692"/>
    </source>
</evidence>
<dbReference type="PANTHER" id="PTHR30294:SF29">
    <property type="entry name" value="MULTIDRUG ABC TRANSPORTER PERMEASE YBHS-RELATED"/>
    <property type="match status" value="1"/>
</dbReference>
<feature type="transmembrane region" description="Helical" evidence="6">
    <location>
        <begin position="110"/>
        <end position="131"/>
    </location>
</feature>
<feature type="transmembrane region" description="Helical" evidence="6">
    <location>
        <begin position="143"/>
        <end position="163"/>
    </location>
</feature>
<evidence type="ECO:0000256" key="5">
    <source>
        <dbReference type="ARBA" id="ARBA00023136"/>
    </source>
</evidence>
<protein>
    <submittedName>
        <fullName evidence="9">ABC-type uncharacterized transport system</fullName>
    </submittedName>
</protein>